<name>A0A5B7ZXK3_9BACT</name>
<dbReference type="KEGG" id="hyj:FHG12_05150"/>
<accession>A0A5B7ZXK3</accession>
<dbReference type="OrthoDB" id="262374at2"/>
<gene>
    <name evidence="1" type="ORF">FHG12_05150</name>
</gene>
<dbReference type="RefSeq" id="WP_139514710.1">
    <property type="nucleotide sequence ID" value="NZ_CP040896.1"/>
</dbReference>
<dbReference type="AlphaFoldDB" id="A0A5B7ZXK3"/>
<reference evidence="1 2" key="1">
    <citation type="submission" date="2019-06" db="EMBL/GenBank/DDBJ databases">
        <authorList>
            <person name="Srinivasan S."/>
        </authorList>
    </citation>
    <scope>NUCLEOTIDE SEQUENCE [LARGE SCALE GENOMIC DNA]</scope>
    <source>
        <strain evidence="1 2">17J68-5</strain>
    </source>
</reference>
<dbReference type="EMBL" id="CP040896">
    <property type="protein sequence ID" value="QDA59529.1"/>
    <property type="molecule type" value="Genomic_DNA"/>
</dbReference>
<evidence type="ECO:0000313" key="1">
    <source>
        <dbReference type="EMBL" id="QDA59529.1"/>
    </source>
</evidence>
<organism evidence="1 2">
    <name type="scientific">Hymenobacter jejuensis</name>
    <dbReference type="NCBI Taxonomy" id="2502781"/>
    <lineage>
        <taxon>Bacteria</taxon>
        <taxon>Pseudomonadati</taxon>
        <taxon>Bacteroidota</taxon>
        <taxon>Cytophagia</taxon>
        <taxon>Cytophagales</taxon>
        <taxon>Hymenobacteraceae</taxon>
        <taxon>Hymenobacter</taxon>
    </lineage>
</organism>
<dbReference type="Proteomes" id="UP000305398">
    <property type="component" value="Chromosome"/>
</dbReference>
<proteinExistence type="predicted"/>
<evidence type="ECO:0000313" key="2">
    <source>
        <dbReference type="Proteomes" id="UP000305398"/>
    </source>
</evidence>
<keyword evidence="2" id="KW-1185">Reference proteome</keyword>
<sequence length="183" mass="20594">MENPRIFTANSEAEIWQQVTADMALQGEIYEYSAQLNQGKQQILLDIDIDLGGGFESGFESTTLTARVSDDVALRFAIHEQDWVSELGKLLGLEDIEIGYPDFDEAFIIKTNEPATLHTLFADGNLRAILLNHKGFELTLAPETHHSETDIVLRFSKDEGIVEAADLQQLYHLMYALLERLNP</sequence>
<protein>
    <submittedName>
        <fullName evidence="1">Uncharacterized protein</fullName>
    </submittedName>
</protein>